<evidence type="ECO:0000256" key="4">
    <source>
        <dbReference type="ARBA" id="ARBA00059599"/>
    </source>
</evidence>
<dbReference type="NCBIfam" id="NF002555">
    <property type="entry name" value="PRK02118.1"/>
    <property type="match status" value="1"/>
</dbReference>
<dbReference type="InterPro" id="IPR055190">
    <property type="entry name" value="ATP-synt_VA_C"/>
</dbReference>
<dbReference type="Proteomes" id="UP000242469">
    <property type="component" value="Unassembled WGS sequence"/>
</dbReference>
<proteinExistence type="inferred from homology"/>
<dbReference type="EMBL" id="FNRJ01000001">
    <property type="protein sequence ID" value="SEA14920.1"/>
    <property type="molecule type" value="Genomic_DNA"/>
</dbReference>
<dbReference type="InterPro" id="IPR004100">
    <property type="entry name" value="ATPase_F1/V1/A1_a/bsu_N"/>
</dbReference>
<organism evidence="8 9">
    <name type="scientific">Marinobacterium iners DSM 11526</name>
    <dbReference type="NCBI Taxonomy" id="1122198"/>
    <lineage>
        <taxon>Bacteria</taxon>
        <taxon>Pseudomonadati</taxon>
        <taxon>Pseudomonadota</taxon>
        <taxon>Gammaproteobacteria</taxon>
        <taxon>Oceanospirillales</taxon>
        <taxon>Oceanospirillaceae</taxon>
        <taxon>Marinobacterium</taxon>
    </lineage>
</organism>
<feature type="domain" description="ATPase F1/V1/A1 complex alpha/beta subunit nucleotide-binding" evidence="5">
    <location>
        <begin position="153"/>
        <end position="344"/>
    </location>
</feature>
<dbReference type="GO" id="GO:1902600">
    <property type="term" value="P:proton transmembrane transport"/>
    <property type="evidence" value="ECO:0007669"/>
    <property type="project" value="InterPro"/>
</dbReference>
<gene>
    <name evidence="8" type="ORF">SAMN02745729_101591</name>
</gene>
<keyword evidence="2" id="KW-0406">Ion transport</keyword>
<dbReference type="CDD" id="cd01135">
    <property type="entry name" value="V_A-ATPase_B"/>
    <property type="match status" value="1"/>
</dbReference>
<dbReference type="Pfam" id="PF02874">
    <property type="entry name" value="ATP-synt_ab_N"/>
    <property type="match status" value="1"/>
</dbReference>
<dbReference type="InterPro" id="IPR027417">
    <property type="entry name" value="P-loop_NTPase"/>
</dbReference>
<feature type="domain" description="ATPase F1/V1/A1 complex alpha/beta subunit N-terminal" evidence="6">
    <location>
        <begin position="20"/>
        <end position="94"/>
    </location>
</feature>
<dbReference type="GO" id="GO:0005524">
    <property type="term" value="F:ATP binding"/>
    <property type="evidence" value="ECO:0007669"/>
    <property type="project" value="InterPro"/>
</dbReference>
<dbReference type="PANTHER" id="PTHR43389">
    <property type="entry name" value="V-TYPE PROTON ATPASE SUBUNIT B"/>
    <property type="match status" value="1"/>
</dbReference>
<comment type="similarity">
    <text evidence="3">Belongs to the ATPase alpha/beta chains family. T3SS ATPase subfamily.</text>
</comment>
<dbReference type="PANTHER" id="PTHR43389:SF4">
    <property type="entry name" value="V-TYPE PROTON ATPASE SUBUNIT B"/>
    <property type="match status" value="1"/>
</dbReference>
<evidence type="ECO:0000256" key="3">
    <source>
        <dbReference type="ARBA" id="ARBA00024342"/>
    </source>
</evidence>
<name>A0A1H3YU38_9GAMM</name>
<sequence length="460" mass="51012">MANEKEVGVTQLLVRYSRILEIVGDIVKVHVPEPEEGEVAAIGYGDLALIENILDPDQPPYMAQVIQLDRDSVSLQVFSGTKGLSTKAGVRFLGHPMQVTFSPNIMGRAFSGSGRAIDGGPSLSEETRIEIDGPTVNPARRILASRMIRTDVPMIDVFNCLVESQKIPIFSVAGEPYNRLLAQIGANADADVVVFGGIGLIFDDYYFFRRAFEEAGVSARTVMFVHLGSDPTVEGLLVPDMALAVAERFAVEEGKRVLVLLTDMTAYADALKEVGISMEHVPSNRGYIGDLYSQLARRYEKACDYKGAGSVTILSVTTMPGDDVTHPVPDNTGYITEGQFYLHNGVLDPFGSLSRLKQHVIGKVTREDHGQIMNTMVRFYAEARDAQQKQAMSFDLTEYDERLLKFGDLFRDRFMDISVSMPLEQALDQCWQTLAECFKPEELLMKQQLIDKYFPQQQAG</sequence>
<dbReference type="InterPro" id="IPR022879">
    <property type="entry name" value="V-ATPase_su_B/beta"/>
</dbReference>
<dbReference type="AlphaFoldDB" id="A0A1H3YU38"/>
<comment type="function">
    <text evidence="4">Produces ATP from ADP in the presence of a proton gradient across the membrane. The V-type beta chain is a regulatory subunit.</text>
</comment>
<accession>A0A1H3YU38</accession>
<keyword evidence="1" id="KW-0813">Transport</keyword>
<dbReference type="InterPro" id="IPR000194">
    <property type="entry name" value="ATPase_F1/V1/A1_a/bsu_nucl-bd"/>
</dbReference>
<protein>
    <submittedName>
        <fullName evidence="8">V/A-type H+-transporting ATPase subunit B</fullName>
    </submittedName>
</protein>
<dbReference type="Pfam" id="PF00006">
    <property type="entry name" value="ATP-synt_ab"/>
    <property type="match status" value="1"/>
</dbReference>
<evidence type="ECO:0000259" key="5">
    <source>
        <dbReference type="Pfam" id="PF00006"/>
    </source>
</evidence>
<evidence type="ECO:0000256" key="2">
    <source>
        <dbReference type="ARBA" id="ARBA00023065"/>
    </source>
</evidence>
<feature type="domain" description="ATP synthase A/B type C-terminal" evidence="7">
    <location>
        <begin position="362"/>
        <end position="453"/>
    </location>
</feature>
<dbReference type="Pfam" id="PF22919">
    <property type="entry name" value="ATP-synt_VA_C"/>
    <property type="match status" value="1"/>
</dbReference>
<evidence type="ECO:0000313" key="9">
    <source>
        <dbReference type="Proteomes" id="UP000242469"/>
    </source>
</evidence>
<dbReference type="GO" id="GO:0046034">
    <property type="term" value="P:ATP metabolic process"/>
    <property type="evidence" value="ECO:0007669"/>
    <property type="project" value="InterPro"/>
</dbReference>
<keyword evidence="9" id="KW-1185">Reference proteome</keyword>
<evidence type="ECO:0000259" key="6">
    <source>
        <dbReference type="Pfam" id="PF02874"/>
    </source>
</evidence>
<evidence type="ECO:0000313" key="8">
    <source>
        <dbReference type="EMBL" id="SEA14920.1"/>
    </source>
</evidence>
<dbReference type="OrthoDB" id="9148544at2"/>
<reference evidence="9" key="1">
    <citation type="submission" date="2016-10" db="EMBL/GenBank/DDBJ databases">
        <authorList>
            <person name="Varghese N."/>
            <person name="Submissions S."/>
        </authorList>
    </citation>
    <scope>NUCLEOTIDE SEQUENCE [LARGE SCALE GENOMIC DNA]</scope>
    <source>
        <strain evidence="9">DSM 11526</strain>
    </source>
</reference>
<dbReference type="Gene3D" id="3.40.50.12240">
    <property type="match status" value="1"/>
</dbReference>
<dbReference type="SUPFAM" id="SSF52540">
    <property type="entry name" value="P-loop containing nucleoside triphosphate hydrolases"/>
    <property type="match status" value="1"/>
</dbReference>
<evidence type="ECO:0000259" key="7">
    <source>
        <dbReference type="Pfam" id="PF22919"/>
    </source>
</evidence>
<dbReference type="STRING" id="1122198.SAMN02745729_101591"/>
<dbReference type="NCBIfam" id="NF003235">
    <property type="entry name" value="PRK04196.1"/>
    <property type="match status" value="1"/>
</dbReference>
<evidence type="ECO:0000256" key="1">
    <source>
        <dbReference type="ARBA" id="ARBA00022448"/>
    </source>
</evidence>